<dbReference type="PANTHER" id="PTHR40076:SF1">
    <property type="entry name" value="MEMBRANE PROTEIN"/>
    <property type="match status" value="1"/>
</dbReference>
<evidence type="ECO:0000256" key="1">
    <source>
        <dbReference type="SAM" id="Phobius"/>
    </source>
</evidence>
<feature type="transmembrane region" description="Helical" evidence="1">
    <location>
        <begin position="34"/>
        <end position="53"/>
    </location>
</feature>
<dbReference type="Proteomes" id="UP000006073">
    <property type="component" value="Unassembled WGS sequence"/>
</dbReference>
<dbReference type="RefSeq" id="WP_016255316.1">
    <property type="nucleotide sequence ID" value="NZ_ALWO02000037.1"/>
</dbReference>
<name>S2DAA2_INDAL</name>
<organism evidence="2 3">
    <name type="scientific">Indibacter alkaliphilus (strain CCUG 57479 / KCTC 22604 / LW1)</name>
    <dbReference type="NCBI Taxonomy" id="1189612"/>
    <lineage>
        <taxon>Bacteria</taxon>
        <taxon>Pseudomonadati</taxon>
        <taxon>Bacteroidota</taxon>
        <taxon>Cytophagia</taxon>
        <taxon>Cytophagales</taxon>
        <taxon>Cyclobacteriaceae</taxon>
    </lineage>
</organism>
<accession>S2DAA2</accession>
<evidence type="ECO:0000313" key="2">
    <source>
        <dbReference type="EMBL" id="EOZ95854.1"/>
    </source>
</evidence>
<comment type="caution">
    <text evidence="2">The sequence shown here is derived from an EMBL/GenBank/DDBJ whole genome shotgun (WGS) entry which is preliminary data.</text>
</comment>
<dbReference type="AlphaFoldDB" id="S2DAA2"/>
<evidence type="ECO:0008006" key="4">
    <source>
        <dbReference type="Google" id="ProtNLM"/>
    </source>
</evidence>
<gene>
    <name evidence="2" type="ORF">A33Q_3216</name>
</gene>
<protein>
    <recommendedName>
        <fullName evidence="4">DUF975 family protein</fullName>
    </recommendedName>
</protein>
<keyword evidence="1" id="KW-1133">Transmembrane helix</keyword>
<dbReference type="InterPro" id="IPR010380">
    <property type="entry name" value="DUF975"/>
</dbReference>
<sequence length="221" mass="25031">MSKEKLAVLRAKGYDFDIQNLFERAWGMYRIQPLLNASFTMLIISANLLAALYLKDYAFLYSLFLAPHLFSGFYFVANKFSQGQQVVYPDFFKGLSFYIPIFSVWLIGQMITALGFVALVIPGVYFLVAYNFAVLMVIFGGFDFWTALEESRKLITVRWGKFAVLVIILIVINILGALLFLFGLIVTLPISYYVTYILFEDLTEDVFAEEGSGQSSYSSGS</sequence>
<dbReference type="EMBL" id="ALWO02000037">
    <property type="protein sequence ID" value="EOZ95854.1"/>
    <property type="molecule type" value="Genomic_DNA"/>
</dbReference>
<dbReference type="OrthoDB" id="825622at2"/>
<dbReference type="STRING" id="1189612.A33Q_3216"/>
<evidence type="ECO:0000313" key="3">
    <source>
        <dbReference type="Proteomes" id="UP000006073"/>
    </source>
</evidence>
<feature type="transmembrane region" description="Helical" evidence="1">
    <location>
        <begin position="160"/>
        <end position="186"/>
    </location>
</feature>
<reference evidence="2 3" key="1">
    <citation type="journal article" date="2013" name="Genome Announc.">
        <title>Draft Genome Sequence of Indibacter alkaliphilus Strain LW1T, Isolated from Lonar Lake, a Haloalkaline Lake in the Buldana District of Maharashtra, India.</title>
        <authorList>
            <person name="Singh A."/>
            <person name="Kumar Jangir P."/>
            <person name="Sharma R."/>
            <person name="Singh A."/>
            <person name="Kumar Pinnaka A."/>
            <person name="Shivaji S."/>
        </authorList>
    </citation>
    <scope>NUCLEOTIDE SEQUENCE [LARGE SCALE GENOMIC DNA]</scope>
    <source>
        <strain evidence="3">CCUG 57479 / KCTC 22604 / LW1</strain>
    </source>
</reference>
<dbReference type="PANTHER" id="PTHR40076">
    <property type="entry name" value="MEMBRANE PROTEIN-RELATED"/>
    <property type="match status" value="1"/>
</dbReference>
<proteinExistence type="predicted"/>
<feature type="transmembrane region" description="Helical" evidence="1">
    <location>
        <begin position="97"/>
        <end position="121"/>
    </location>
</feature>
<dbReference type="eggNOG" id="COG5523">
    <property type="taxonomic scope" value="Bacteria"/>
</dbReference>
<feature type="transmembrane region" description="Helical" evidence="1">
    <location>
        <begin position="127"/>
        <end position="148"/>
    </location>
</feature>
<keyword evidence="1" id="KW-0812">Transmembrane</keyword>
<feature type="transmembrane region" description="Helical" evidence="1">
    <location>
        <begin position="59"/>
        <end position="77"/>
    </location>
</feature>
<keyword evidence="3" id="KW-1185">Reference proteome</keyword>
<keyword evidence="1" id="KW-0472">Membrane</keyword>